<dbReference type="EMBL" id="UINC01018091">
    <property type="protein sequence ID" value="SVA75654.1"/>
    <property type="molecule type" value="Genomic_DNA"/>
</dbReference>
<accession>A0A381YF95</accession>
<dbReference type="Gene3D" id="1.10.1510.10">
    <property type="entry name" value="Uncharacterised protein YqeY/AIM41 PF09424, N-terminal domain"/>
    <property type="match status" value="1"/>
</dbReference>
<dbReference type="InterPro" id="IPR019004">
    <property type="entry name" value="YqeY/Aim41"/>
</dbReference>
<protein>
    <recommendedName>
        <fullName evidence="2">Asn/Gln amidotransferase domain-containing protein</fullName>
    </recommendedName>
</protein>
<dbReference type="Pfam" id="PF09424">
    <property type="entry name" value="YqeY"/>
    <property type="match status" value="1"/>
</dbReference>
<dbReference type="InterPro" id="IPR023168">
    <property type="entry name" value="GatB_Yqey_C_2"/>
</dbReference>
<dbReference type="SUPFAM" id="SSF89095">
    <property type="entry name" value="GatB/YqeY motif"/>
    <property type="match status" value="1"/>
</dbReference>
<dbReference type="PANTHER" id="PTHR28055:SF1">
    <property type="entry name" value="ALTERED INHERITANCE OF MITOCHONDRIA PROTEIN 41, MITOCHONDRIAL"/>
    <property type="match status" value="1"/>
</dbReference>
<name>A0A381YF95_9ZZZZ</name>
<dbReference type="AlphaFoldDB" id="A0A381YF95"/>
<dbReference type="PANTHER" id="PTHR28055">
    <property type="entry name" value="ALTERED INHERITANCE OF MITOCHONDRIA PROTEIN 41, MITOCHONDRIAL"/>
    <property type="match status" value="1"/>
</dbReference>
<evidence type="ECO:0008006" key="2">
    <source>
        <dbReference type="Google" id="ProtNLM"/>
    </source>
</evidence>
<dbReference type="Gene3D" id="1.10.10.410">
    <property type="match status" value="1"/>
</dbReference>
<reference evidence="1" key="1">
    <citation type="submission" date="2018-05" db="EMBL/GenBank/DDBJ databases">
        <authorList>
            <person name="Lanie J.A."/>
            <person name="Ng W.-L."/>
            <person name="Kazmierczak K.M."/>
            <person name="Andrzejewski T.M."/>
            <person name="Davidsen T.M."/>
            <person name="Wayne K.J."/>
            <person name="Tettelin H."/>
            <person name="Glass J.I."/>
            <person name="Rusch D."/>
            <person name="Podicherti R."/>
            <person name="Tsui H.-C.T."/>
            <person name="Winkler M.E."/>
        </authorList>
    </citation>
    <scope>NUCLEOTIDE SEQUENCE</scope>
</reference>
<dbReference type="InterPro" id="IPR003789">
    <property type="entry name" value="Asn/Gln_tRNA_amidoTrase-B-like"/>
</dbReference>
<dbReference type="GO" id="GO:0016884">
    <property type="term" value="F:carbon-nitrogen ligase activity, with glutamine as amido-N-donor"/>
    <property type="evidence" value="ECO:0007669"/>
    <property type="project" value="InterPro"/>
</dbReference>
<sequence>MSQLKKRITDDMKSAMKAKDKQTLKAVRMILGAIKQKEVDDRIELDDAQVLAVIQKMVKQRKDSISQFSDAGRTDLVEVEEAELVVINSYMPEQLSDEEVAEAVDKAITDSSADSMKDMGKLMGMLKGQLDGKADMGLVSRLIKDKLS</sequence>
<evidence type="ECO:0000313" key="1">
    <source>
        <dbReference type="EMBL" id="SVA75654.1"/>
    </source>
</evidence>
<dbReference type="InterPro" id="IPR042184">
    <property type="entry name" value="YqeY/Aim41_N"/>
</dbReference>
<proteinExistence type="predicted"/>
<gene>
    <name evidence="1" type="ORF">METZ01_LOCUS128508</name>
</gene>
<organism evidence="1">
    <name type="scientific">marine metagenome</name>
    <dbReference type="NCBI Taxonomy" id="408172"/>
    <lineage>
        <taxon>unclassified sequences</taxon>
        <taxon>metagenomes</taxon>
        <taxon>ecological metagenomes</taxon>
    </lineage>
</organism>